<dbReference type="CDD" id="cd03499">
    <property type="entry name" value="SQR_TypeC_SdhC"/>
    <property type="match status" value="1"/>
</dbReference>
<evidence type="ECO:0000256" key="13">
    <source>
        <dbReference type="SAM" id="Phobius"/>
    </source>
</evidence>
<evidence type="ECO:0000256" key="12">
    <source>
        <dbReference type="PIRSR" id="PIRSR000178-1"/>
    </source>
</evidence>
<keyword evidence="10 13" id="KW-0472">Membrane</keyword>
<evidence type="ECO:0000256" key="5">
    <source>
        <dbReference type="ARBA" id="ARBA00022617"/>
    </source>
</evidence>
<dbReference type="PROSITE" id="PS01001">
    <property type="entry name" value="SDH_CYT_2"/>
    <property type="match status" value="1"/>
</dbReference>
<dbReference type="Proteomes" id="UP000230709">
    <property type="component" value="Plasmid pOB3b2"/>
</dbReference>
<dbReference type="InterPro" id="IPR000701">
    <property type="entry name" value="SuccDH_FuR_B_TM-su"/>
</dbReference>
<dbReference type="InterPro" id="IPR018495">
    <property type="entry name" value="Succ_DH_cyt_bsu_CS"/>
</dbReference>
<evidence type="ECO:0000256" key="7">
    <source>
        <dbReference type="ARBA" id="ARBA00022723"/>
    </source>
</evidence>
<organism evidence="14 15">
    <name type="scientific">Methylosinus trichosporium (strain ATCC 35070 / NCIMB 11131 / UNIQEM 75 / OB3b)</name>
    <dbReference type="NCBI Taxonomy" id="595536"/>
    <lineage>
        <taxon>Bacteria</taxon>
        <taxon>Pseudomonadati</taxon>
        <taxon>Pseudomonadota</taxon>
        <taxon>Alphaproteobacteria</taxon>
        <taxon>Hyphomicrobiales</taxon>
        <taxon>Methylocystaceae</taxon>
        <taxon>Methylosinus</taxon>
    </lineage>
</organism>
<keyword evidence="9 12" id="KW-0408">Iron</keyword>
<dbReference type="GO" id="GO:0016020">
    <property type="term" value="C:membrane"/>
    <property type="evidence" value="ECO:0007669"/>
    <property type="project" value="UniProtKB-SubCell"/>
</dbReference>
<keyword evidence="8 13" id="KW-1133">Transmembrane helix</keyword>
<sequence length="132" mass="15066">MTDSPERIRKRPRSPDLQVYRPTLSMTMSIFHRITGATLYFGAALFVWWLAATAVSPSAYVLQQRFMSSVPGLIFLFGFTWAILHHALGGMRHIIWDMGWAHSYPWREYLSLATILGSLSGTVVLWVIGYLM</sequence>
<evidence type="ECO:0000313" key="15">
    <source>
        <dbReference type="Proteomes" id="UP000230709"/>
    </source>
</evidence>
<geneLocation type="plasmid" evidence="15">
    <name>pob3b2</name>
</geneLocation>
<dbReference type="InterPro" id="IPR014314">
    <property type="entry name" value="Succ_DH_cytb556"/>
</dbReference>
<proteinExistence type="inferred from homology"/>
<dbReference type="PANTHER" id="PTHR10978:SF5">
    <property type="entry name" value="SUCCINATE DEHYDROGENASE CYTOCHROME B560 SUBUNIT, MITOCHONDRIAL"/>
    <property type="match status" value="1"/>
</dbReference>
<comment type="similarity">
    <text evidence="3">Belongs to the cytochrome b560 family.</text>
</comment>
<keyword evidence="6 13" id="KW-0812">Transmembrane</keyword>
<dbReference type="PANTHER" id="PTHR10978">
    <property type="entry name" value="SUCCINATE DEHYDROGENASE CYTOCHROME B560 SUBUNIT"/>
    <property type="match status" value="1"/>
</dbReference>
<dbReference type="SUPFAM" id="SSF81343">
    <property type="entry name" value="Fumarate reductase respiratory complex transmembrane subunits"/>
    <property type="match status" value="1"/>
</dbReference>
<dbReference type="KEGG" id="mtw:CQW49_22880"/>
<accession>A0A2D2D7B2</accession>
<comment type="cofactor">
    <cofactor evidence="12">
        <name>heme</name>
        <dbReference type="ChEBI" id="CHEBI:30413"/>
    </cofactor>
    <text evidence="12">The heme is bound between the two transmembrane subunits.</text>
</comment>
<keyword evidence="15" id="KW-1185">Reference proteome</keyword>
<keyword evidence="5 12" id="KW-0349">Heme</keyword>
<dbReference type="PIRSF" id="PIRSF000178">
    <property type="entry name" value="SDH_cyt_b560"/>
    <property type="match status" value="1"/>
</dbReference>
<evidence type="ECO:0000256" key="4">
    <source>
        <dbReference type="ARBA" id="ARBA00020076"/>
    </source>
</evidence>
<feature type="binding site" description="axial binding residue" evidence="12">
    <location>
        <position position="86"/>
    </location>
    <ligand>
        <name>heme</name>
        <dbReference type="ChEBI" id="CHEBI:30413"/>
        <note>ligand shared with second transmembrane subunit</note>
    </ligand>
    <ligandPart>
        <name>Fe</name>
        <dbReference type="ChEBI" id="CHEBI:18248"/>
    </ligandPart>
</feature>
<feature type="transmembrane region" description="Helical" evidence="13">
    <location>
        <begin position="30"/>
        <end position="50"/>
    </location>
</feature>
<keyword evidence="7 12" id="KW-0479">Metal-binding</keyword>
<comment type="subunit">
    <text evidence="11">Part of an enzyme complex containing four subunits: a flavoprotein, an iron-sulfur protein, plus two membrane-anchoring proteins, SdhC and SdhD. The complex can form homotrimers.</text>
</comment>
<dbReference type="Pfam" id="PF01127">
    <property type="entry name" value="Sdh_cyt"/>
    <property type="match status" value="1"/>
</dbReference>
<dbReference type="AlphaFoldDB" id="A0A2D2D7B2"/>
<evidence type="ECO:0000256" key="11">
    <source>
        <dbReference type="ARBA" id="ARBA00025912"/>
    </source>
</evidence>
<keyword evidence="14" id="KW-0614">Plasmid</keyword>
<evidence type="ECO:0000313" key="14">
    <source>
        <dbReference type="EMBL" id="ATQ70898.1"/>
    </source>
</evidence>
<gene>
    <name evidence="14" type="primary">sdhC</name>
    <name evidence="14" type="ORF">CQW49_22880</name>
</gene>
<feature type="transmembrane region" description="Helical" evidence="13">
    <location>
        <begin position="70"/>
        <end position="88"/>
    </location>
</feature>
<dbReference type="GO" id="GO:0046872">
    <property type="term" value="F:metal ion binding"/>
    <property type="evidence" value="ECO:0007669"/>
    <property type="project" value="UniProtKB-KW"/>
</dbReference>
<evidence type="ECO:0000256" key="6">
    <source>
        <dbReference type="ARBA" id="ARBA00022692"/>
    </source>
</evidence>
<dbReference type="NCBIfam" id="TIGR02970">
    <property type="entry name" value="succ_dehyd_cytB"/>
    <property type="match status" value="1"/>
</dbReference>
<comment type="subcellular location">
    <subcellularLocation>
        <location evidence="2">Membrane</location>
        <topology evidence="2">Multi-pass membrane protein</topology>
    </subcellularLocation>
</comment>
<evidence type="ECO:0000256" key="3">
    <source>
        <dbReference type="ARBA" id="ARBA00007244"/>
    </source>
</evidence>
<evidence type="ECO:0000256" key="10">
    <source>
        <dbReference type="ARBA" id="ARBA00023136"/>
    </source>
</evidence>
<dbReference type="GO" id="GO:0006099">
    <property type="term" value="P:tricarboxylic acid cycle"/>
    <property type="evidence" value="ECO:0007669"/>
    <property type="project" value="InterPro"/>
</dbReference>
<reference evidence="15" key="1">
    <citation type="submission" date="2017-10" db="EMBL/GenBank/DDBJ databases">
        <title>Completed PacBio SMRT sequence of Methylosinus trichosporium OB3b reveals presence of a third large plasmid.</title>
        <authorList>
            <person name="Charles T.C."/>
            <person name="Lynch M.D.J."/>
            <person name="Heil J.R."/>
            <person name="Cheng J."/>
        </authorList>
    </citation>
    <scope>NUCLEOTIDE SEQUENCE [LARGE SCALE GENOMIC DNA]</scope>
    <source>
        <strain evidence="15">OB3b</strain>
        <plasmid evidence="15">pob3b2</plasmid>
    </source>
</reference>
<dbReference type="GO" id="GO:0009055">
    <property type="term" value="F:electron transfer activity"/>
    <property type="evidence" value="ECO:0007669"/>
    <property type="project" value="InterPro"/>
</dbReference>
<dbReference type="RefSeq" id="WP_099832112.1">
    <property type="nucleotide sequence ID" value="NZ_CP023739.1"/>
</dbReference>
<dbReference type="InterPro" id="IPR034804">
    <property type="entry name" value="SQR/QFR_C/D"/>
</dbReference>
<comment type="function">
    <text evidence="1">Membrane-anchoring subunit of succinate dehydrogenase (SDH).</text>
</comment>
<evidence type="ECO:0000256" key="1">
    <source>
        <dbReference type="ARBA" id="ARBA00004050"/>
    </source>
</evidence>
<protein>
    <recommendedName>
        <fullName evidence="4">Succinate dehydrogenase cytochrome b556 subunit</fullName>
    </recommendedName>
</protein>
<evidence type="ECO:0000256" key="8">
    <source>
        <dbReference type="ARBA" id="ARBA00022989"/>
    </source>
</evidence>
<dbReference type="EMBL" id="CP023739">
    <property type="protein sequence ID" value="ATQ70898.1"/>
    <property type="molecule type" value="Genomic_DNA"/>
</dbReference>
<evidence type="ECO:0000256" key="2">
    <source>
        <dbReference type="ARBA" id="ARBA00004141"/>
    </source>
</evidence>
<evidence type="ECO:0000256" key="9">
    <source>
        <dbReference type="ARBA" id="ARBA00023004"/>
    </source>
</evidence>
<dbReference type="Gene3D" id="1.20.1300.10">
    <property type="entry name" value="Fumarate reductase/succinate dehydrogenase, transmembrane subunit"/>
    <property type="match status" value="1"/>
</dbReference>
<feature type="transmembrane region" description="Helical" evidence="13">
    <location>
        <begin position="109"/>
        <end position="131"/>
    </location>
</feature>
<name>A0A2D2D7B2_METT3</name>